<gene>
    <name evidence="3" type="primary">LOC100904847</name>
</gene>
<organism evidence="2 3">
    <name type="scientific">Galendromus occidentalis</name>
    <name type="common">western predatory mite</name>
    <dbReference type="NCBI Taxonomy" id="34638"/>
    <lineage>
        <taxon>Eukaryota</taxon>
        <taxon>Metazoa</taxon>
        <taxon>Ecdysozoa</taxon>
        <taxon>Arthropoda</taxon>
        <taxon>Chelicerata</taxon>
        <taxon>Arachnida</taxon>
        <taxon>Acari</taxon>
        <taxon>Parasitiformes</taxon>
        <taxon>Mesostigmata</taxon>
        <taxon>Gamasina</taxon>
        <taxon>Phytoseioidea</taxon>
        <taxon>Phytoseiidae</taxon>
        <taxon>Typhlodrominae</taxon>
        <taxon>Galendromus</taxon>
    </lineage>
</organism>
<dbReference type="GO" id="GO:0005634">
    <property type="term" value="C:nucleus"/>
    <property type="evidence" value="ECO:0007669"/>
    <property type="project" value="TreeGrafter"/>
</dbReference>
<dbReference type="AlphaFoldDB" id="A0AAJ7SD93"/>
<keyword evidence="2" id="KW-1185">Reference proteome</keyword>
<evidence type="ECO:0000259" key="1">
    <source>
        <dbReference type="Pfam" id="PF03184"/>
    </source>
</evidence>
<dbReference type="RefSeq" id="XP_028966623.1">
    <property type="nucleotide sequence ID" value="XM_029110790.1"/>
</dbReference>
<dbReference type="Pfam" id="PF03184">
    <property type="entry name" value="DDE_1"/>
    <property type="match status" value="1"/>
</dbReference>
<dbReference type="PANTHER" id="PTHR19303:SF26">
    <property type="entry name" value="TIGGER TRANSPOSABLE ELEMENT-DERIVED PROTEIN 1"/>
    <property type="match status" value="1"/>
</dbReference>
<accession>A0AAJ7SD93</accession>
<dbReference type="PANTHER" id="PTHR19303">
    <property type="entry name" value="TRANSPOSON"/>
    <property type="match status" value="1"/>
</dbReference>
<sequence>MFEEDVNIEEKKDTDGDGRVIQEGRYRDEQIFNVDESALFWKKCPSRTFVVAGEASSNGHKITKDRLTLLLGGNAAGDFKLKPMHVYRSENPRDLKHVRKEDLPVIWRFNGKAWVTKVLFQDWFLNYFCPATKEYCRKKRIAFKILLILDNAPGHPDGLSALNQSVRVTFLPPNTTSMIQPMDQGVISTFKAYYLRRTLAQAIQETQEKGITLIQFWKNLNLKTVIVNISDAWNEVSSRNMRGVWKHILPHCANVTVDLDDQYSRANDDMLDAVRRTGLSDIEAIDIDEFVNLRPEPLDNESLDTFAVDQDREHLEEPTLDEVLTIVRMTDELSAHIQRVDCKLQRGQLASHNLKESVRVYQELSNRMSQQNQ</sequence>
<dbReference type="InterPro" id="IPR050863">
    <property type="entry name" value="CenT-Element_Derived"/>
</dbReference>
<evidence type="ECO:0000313" key="3">
    <source>
        <dbReference type="RefSeq" id="XP_028966623.1"/>
    </source>
</evidence>
<dbReference type="InterPro" id="IPR004875">
    <property type="entry name" value="DDE_SF_endonuclease_dom"/>
</dbReference>
<protein>
    <submittedName>
        <fullName evidence="3">Tigger transposable element-derived protein 1-like</fullName>
    </submittedName>
</protein>
<dbReference type="Proteomes" id="UP000694867">
    <property type="component" value="Unplaced"/>
</dbReference>
<evidence type="ECO:0000313" key="2">
    <source>
        <dbReference type="Proteomes" id="UP000694867"/>
    </source>
</evidence>
<dbReference type="GO" id="GO:0003677">
    <property type="term" value="F:DNA binding"/>
    <property type="evidence" value="ECO:0007669"/>
    <property type="project" value="TreeGrafter"/>
</dbReference>
<feature type="domain" description="DDE-1" evidence="1">
    <location>
        <begin position="64"/>
        <end position="245"/>
    </location>
</feature>
<dbReference type="GeneID" id="100904847"/>
<reference evidence="3" key="1">
    <citation type="submission" date="2025-08" db="UniProtKB">
        <authorList>
            <consortium name="RefSeq"/>
        </authorList>
    </citation>
    <scope>IDENTIFICATION</scope>
</reference>
<name>A0AAJ7SD93_9ACAR</name>
<dbReference type="KEGG" id="goe:100904847"/>
<proteinExistence type="predicted"/>